<dbReference type="PROSITE" id="PS00028">
    <property type="entry name" value="ZINC_FINGER_C2H2_1"/>
    <property type="match status" value="8"/>
</dbReference>
<dbReference type="GO" id="GO:0045944">
    <property type="term" value="P:positive regulation of transcription by RNA polymerase II"/>
    <property type="evidence" value="ECO:0007669"/>
    <property type="project" value="UniProtKB-ARBA"/>
</dbReference>
<evidence type="ECO:0000256" key="1">
    <source>
        <dbReference type="ARBA" id="ARBA00022723"/>
    </source>
</evidence>
<dbReference type="PANTHER" id="PTHR19818">
    <property type="entry name" value="ZINC FINGER PROTEIN ZIC AND GLI"/>
    <property type="match status" value="1"/>
</dbReference>
<evidence type="ECO:0000313" key="8">
    <source>
        <dbReference type="Proteomes" id="UP000240830"/>
    </source>
</evidence>
<feature type="domain" description="C2H2-type" evidence="6">
    <location>
        <begin position="198"/>
        <end position="228"/>
    </location>
</feature>
<evidence type="ECO:0000313" key="7">
    <source>
        <dbReference type="EMBL" id="PJF19176.1"/>
    </source>
</evidence>
<feature type="domain" description="C2H2-type" evidence="6">
    <location>
        <begin position="109"/>
        <end position="136"/>
    </location>
</feature>
<comment type="caution">
    <text evidence="7">The sequence shown here is derived from an EMBL/GenBank/DDBJ whole genome shotgun (WGS) entry which is preliminary data.</text>
</comment>
<dbReference type="FunFam" id="3.30.160.60:FF:000065">
    <property type="entry name" value="B-cell CLL/lymphoma 6, member B"/>
    <property type="match status" value="2"/>
</dbReference>
<dbReference type="AlphaFoldDB" id="A0A2H9TN66"/>
<feature type="domain" description="C2H2-type" evidence="6">
    <location>
        <begin position="290"/>
        <end position="320"/>
    </location>
</feature>
<dbReference type="SMART" id="SM00355">
    <property type="entry name" value="ZnF_C2H2"/>
    <property type="match status" value="9"/>
</dbReference>
<dbReference type="Pfam" id="PF00096">
    <property type="entry name" value="zf-C2H2"/>
    <property type="match status" value="4"/>
</dbReference>
<dbReference type="InterPro" id="IPR050329">
    <property type="entry name" value="GLI_C2H2-zinc-finger"/>
</dbReference>
<keyword evidence="1" id="KW-0479">Metal-binding</keyword>
<feature type="domain" description="C2H2-type" evidence="6">
    <location>
        <begin position="138"/>
        <end position="163"/>
    </location>
</feature>
<proteinExistence type="predicted"/>
<dbReference type="SUPFAM" id="SSF57667">
    <property type="entry name" value="beta-beta-alpha zinc fingers"/>
    <property type="match status" value="4"/>
</dbReference>
<evidence type="ECO:0000259" key="6">
    <source>
        <dbReference type="PROSITE" id="PS50157"/>
    </source>
</evidence>
<feature type="domain" description="C2H2-type" evidence="6">
    <location>
        <begin position="22"/>
        <end position="51"/>
    </location>
</feature>
<dbReference type="OrthoDB" id="427030at2759"/>
<evidence type="ECO:0000256" key="4">
    <source>
        <dbReference type="ARBA" id="ARBA00022833"/>
    </source>
</evidence>
<gene>
    <name evidence="7" type="ORF">PSACC_01028</name>
</gene>
<dbReference type="EMBL" id="MTSL01000075">
    <property type="protein sequence ID" value="PJF19176.1"/>
    <property type="molecule type" value="Genomic_DNA"/>
</dbReference>
<accession>A0A2H9TN66</accession>
<keyword evidence="4" id="KW-0862">Zinc</keyword>
<dbReference type="Proteomes" id="UP000240830">
    <property type="component" value="Unassembled WGS sequence"/>
</dbReference>
<dbReference type="InterPro" id="IPR036236">
    <property type="entry name" value="Znf_C2H2_sf"/>
</dbReference>
<keyword evidence="2" id="KW-0677">Repeat</keyword>
<feature type="domain" description="C2H2-type" evidence="6">
    <location>
        <begin position="52"/>
        <end position="81"/>
    </location>
</feature>
<dbReference type="InterPro" id="IPR013087">
    <property type="entry name" value="Znf_C2H2_type"/>
</dbReference>
<dbReference type="GO" id="GO:0008270">
    <property type="term" value="F:zinc ion binding"/>
    <property type="evidence" value="ECO:0007669"/>
    <property type="project" value="UniProtKB-KW"/>
</dbReference>
<keyword evidence="3 5" id="KW-0863">Zinc-finger</keyword>
<dbReference type="STRING" id="1246581.A0A2H9TN66"/>
<dbReference type="FunFam" id="3.30.160.60:FF:000125">
    <property type="entry name" value="Putative zinc finger protein 143"/>
    <property type="match status" value="1"/>
</dbReference>
<sequence>MMTCEVIGCRLPGIDMMRSDRFLCTWPECGRTYSKISKLNEHARSHTNTRPYSCDYEGCGKTFLRNGHLQRHRLAHSAERPYSCTHCPKTFVLHHHLRRHERLHDAPAHVCSQCDTAFARKEQLRRHLRTHERRTKVYACGVDGCTEQFSKWTLVVAHRRLHSSGVVCNECGKTFGRRRNMQAHVRRVHAKIDPVGGQVCEREGCGKEFSSKNALKVHTATVHDGIKPYQCETCTKSFGHKHLLVRHCRIHSTDHEKEDLGEPAPAVLVDGLPNLVTRLTGSGVYEERHLECPFIDCRKRFQRDYDLHRHLQSFHPNMEECP</sequence>
<feature type="domain" description="C2H2-type" evidence="6">
    <location>
        <begin position="166"/>
        <end position="194"/>
    </location>
</feature>
<dbReference type="PROSITE" id="PS50157">
    <property type="entry name" value="ZINC_FINGER_C2H2_2"/>
    <property type="match status" value="9"/>
</dbReference>
<feature type="domain" description="C2H2-type" evidence="6">
    <location>
        <begin position="229"/>
        <end position="256"/>
    </location>
</feature>
<feature type="domain" description="C2H2-type" evidence="6">
    <location>
        <begin position="82"/>
        <end position="109"/>
    </location>
</feature>
<evidence type="ECO:0000256" key="5">
    <source>
        <dbReference type="PROSITE-ProRule" id="PRU00042"/>
    </source>
</evidence>
<organism evidence="7 8">
    <name type="scientific">Paramicrosporidium saccamoebae</name>
    <dbReference type="NCBI Taxonomy" id="1246581"/>
    <lineage>
        <taxon>Eukaryota</taxon>
        <taxon>Fungi</taxon>
        <taxon>Fungi incertae sedis</taxon>
        <taxon>Cryptomycota</taxon>
        <taxon>Cryptomycota incertae sedis</taxon>
        <taxon>Paramicrosporidium</taxon>
    </lineage>
</organism>
<name>A0A2H9TN66_9FUNG</name>
<dbReference type="Gene3D" id="3.30.160.60">
    <property type="entry name" value="Classic Zinc Finger"/>
    <property type="match status" value="7"/>
</dbReference>
<dbReference type="GO" id="GO:0005634">
    <property type="term" value="C:nucleus"/>
    <property type="evidence" value="ECO:0007669"/>
    <property type="project" value="UniProtKB-ARBA"/>
</dbReference>
<keyword evidence="8" id="KW-1185">Reference proteome</keyword>
<dbReference type="GO" id="GO:0000978">
    <property type="term" value="F:RNA polymerase II cis-regulatory region sequence-specific DNA binding"/>
    <property type="evidence" value="ECO:0007669"/>
    <property type="project" value="TreeGrafter"/>
</dbReference>
<dbReference type="PANTHER" id="PTHR19818:SF139">
    <property type="entry name" value="PAIR-RULE PROTEIN ODD-PAIRED"/>
    <property type="match status" value="1"/>
</dbReference>
<protein>
    <recommendedName>
        <fullName evidence="6">C2H2-type domain-containing protein</fullName>
    </recommendedName>
</protein>
<dbReference type="FunFam" id="3.30.160.60:FF:000110">
    <property type="entry name" value="Zinc finger protein-like"/>
    <property type="match status" value="1"/>
</dbReference>
<reference evidence="7 8" key="1">
    <citation type="submission" date="2016-10" db="EMBL/GenBank/DDBJ databases">
        <title>The genome of Paramicrosporidium saccamoebae is the missing link in understanding Cryptomycota and Microsporidia evolution.</title>
        <authorList>
            <person name="Quandt C.A."/>
            <person name="Beaudet D."/>
            <person name="Corsaro D."/>
            <person name="Michel R."/>
            <person name="Corradi N."/>
            <person name="James T."/>
        </authorList>
    </citation>
    <scope>NUCLEOTIDE SEQUENCE [LARGE SCALE GENOMIC DNA]</scope>
    <source>
        <strain evidence="7 8">KSL3</strain>
    </source>
</reference>
<dbReference type="GO" id="GO:0000981">
    <property type="term" value="F:DNA-binding transcription factor activity, RNA polymerase II-specific"/>
    <property type="evidence" value="ECO:0007669"/>
    <property type="project" value="TreeGrafter"/>
</dbReference>
<evidence type="ECO:0000256" key="3">
    <source>
        <dbReference type="ARBA" id="ARBA00022771"/>
    </source>
</evidence>
<evidence type="ECO:0000256" key="2">
    <source>
        <dbReference type="ARBA" id="ARBA00022737"/>
    </source>
</evidence>